<evidence type="ECO:0000313" key="4">
    <source>
        <dbReference type="EMBL" id="RZS46884.1"/>
    </source>
</evidence>
<dbReference type="Gene3D" id="3.30.360.10">
    <property type="entry name" value="Dihydrodipicolinate Reductase, domain 2"/>
    <property type="match status" value="1"/>
</dbReference>
<proteinExistence type="predicted"/>
<evidence type="ECO:0000313" key="5">
    <source>
        <dbReference type="Proteomes" id="UP000293433"/>
    </source>
</evidence>
<dbReference type="PANTHER" id="PTHR43818">
    <property type="entry name" value="BCDNA.GH03377"/>
    <property type="match status" value="1"/>
</dbReference>
<dbReference type="InterPro" id="IPR000683">
    <property type="entry name" value="Gfo/Idh/MocA-like_OxRdtase_N"/>
</dbReference>
<comment type="caution">
    <text evidence="4">The sequence shown here is derived from an EMBL/GenBank/DDBJ whole genome shotgun (WGS) entry which is preliminary data.</text>
</comment>
<evidence type="ECO:0000259" key="3">
    <source>
        <dbReference type="Pfam" id="PF22725"/>
    </source>
</evidence>
<keyword evidence="1" id="KW-0560">Oxidoreductase</keyword>
<organism evidence="4 5">
    <name type="scientific">Sphaerotilus mobilis</name>
    <dbReference type="NCBI Taxonomy" id="47994"/>
    <lineage>
        <taxon>Bacteria</taxon>
        <taxon>Pseudomonadati</taxon>
        <taxon>Pseudomonadota</taxon>
        <taxon>Betaproteobacteria</taxon>
        <taxon>Burkholderiales</taxon>
        <taxon>Sphaerotilaceae</taxon>
        <taxon>Sphaerotilus</taxon>
    </lineage>
</organism>
<sequence length="328" mass="34750">MRWGFIGASNIAERVAASLRKLPGQTFVGVCSRSAERAAQFARDQGFEAGHTDLDALLSQGLDAVYISSTNEQHHAQTMAALAAGCHVMCEKPIAMSLAHAAEMVDAAQRAGKVLGTNHHLRAQATHQAMRQMIADGKIGRVHGVQVSHAVYLPPHLQGWRLSAPEAGGGVVLDILVHDADLLRFLLGREARRITTVTQRNGMAQGALEDGAMNLIEFDDGILAQTHESFVARDAMTRLHVLGTEGSLYAEGSLSQAGEATLSWRHDGQVEHLPMPKVDLYEVGFGAFVRACAGQGQPLATGADGERSMAIALAGLASAASGQARLIA</sequence>
<dbReference type="AlphaFoldDB" id="A0A4Q7LA33"/>
<protein>
    <submittedName>
        <fullName evidence="4">1,5-anhydro-D-fructose reductase (1,5-anhydro-D-mannitol-forming)</fullName>
    </submittedName>
</protein>
<dbReference type="RefSeq" id="WP_130483729.1">
    <property type="nucleotide sequence ID" value="NZ_SGWV01000013.1"/>
</dbReference>
<dbReference type="EMBL" id="SGWV01000013">
    <property type="protein sequence ID" value="RZS46884.1"/>
    <property type="molecule type" value="Genomic_DNA"/>
</dbReference>
<gene>
    <name evidence="4" type="ORF">EV685_3916</name>
</gene>
<dbReference type="Pfam" id="PF22725">
    <property type="entry name" value="GFO_IDH_MocA_C3"/>
    <property type="match status" value="1"/>
</dbReference>
<evidence type="ECO:0000256" key="1">
    <source>
        <dbReference type="ARBA" id="ARBA00023002"/>
    </source>
</evidence>
<name>A0A4Q7LA33_9BURK</name>
<accession>A0A4Q7LA33</accession>
<feature type="domain" description="GFO/IDH/MocA-like oxidoreductase" evidence="3">
    <location>
        <begin position="127"/>
        <end position="248"/>
    </location>
</feature>
<dbReference type="Proteomes" id="UP000293433">
    <property type="component" value="Unassembled WGS sequence"/>
</dbReference>
<dbReference type="GO" id="GO:0000166">
    <property type="term" value="F:nucleotide binding"/>
    <property type="evidence" value="ECO:0007669"/>
    <property type="project" value="InterPro"/>
</dbReference>
<dbReference type="SUPFAM" id="SSF51735">
    <property type="entry name" value="NAD(P)-binding Rossmann-fold domains"/>
    <property type="match status" value="1"/>
</dbReference>
<dbReference type="OrthoDB" id="9801953at2"/>
<feature type="domain" description="Gfo/Idh/MocA-like oxidoreductase N-terminal" evidence="2">
    <location>
        <begin position="1"/>
        <end position="119"/>
    </location>
</feature>
<dbReference type="InterPro" id="IPR055170">
    <property type="entry name" value="GFO_IDH_MocA-like_dom"/>
</dbReference>
<evidence type="ECO:0000259" key="2">
    <source>
        <dbReference type="Pfam" id="PF01408"/>
    </source>
</evidence>
<keyword evidence="5" id="KW-1185">Reference proteome</keyword>
<dbReference type="Gene3D" id="3.40.50.720">
    <property type="entry name" value="NAD(P)-binding Rossmann-like Domain"/>
    <property type="match status" value="1"/>
</dbReference>
<reference evidence="4 5" key="1">
    <citation type="submission" date="2019-02" db="EMBL/GenBank/DDBJ databases">
        <title>Genomic Encyclopedia of Type Strains, Phase IV (KMG-IV): sequencing the most valuable type-strain genomes for metagenomic binning, comparative biology and taxonomic classification.</title>
        <authorList>
            <person name="Goeker M."/>
        </authorList>
    </citation>
    <scope>NUCLEOTIDE SEQUENCE [LARGE SCALE GENOMIC DNA]</scope>
    <source>
        <strain evidence="4 5">DSM 10617</strain>
    </source>
</reference>
<dbReference type="Pfam" id="PF01408">
    <property type="entry name" value="GFO_IDH_MocA"/>
    <property type="match status" value="1"/>
</dbReference>
<dbReference type="PANTHER" id="PTHR43818:SF11">
    <property type="entry name" value="BCDNA.GH03377"/>
    <property type="match status" value="1"/>
</dbReference>
<dbReference type="InterPro" id="IPR036291">
    <property type="entry name" value="NAD(P)-bd_dom_sf"/>
</dbReference>
<dbReference type="InterPro" id="IPR050463">
    <property type="entry name" value="Gfo/Idh/MocA_oxidrdct_glycsds"/>
</dbReference>
<dbReference type="GO" id="GO:0016491">
    <property type="term" value="F:oxidoreductase activity"/>
    <property type="evidence" value="ECO:0007669"/>
    <property type="project" value="UniProtKB-KW"/>
</dbReference>
<dbReference type="SUPFAM" id="SSF55347">
    <property type="entry name" value="Glyceraldehyde-3-phosphate dehydrogenase-like, C-terminal domain"/>
    <property type="match status" value="1"/>
</dbReference>